<dbReference type="AlphaFoldDB" id="A0A397IM31"/>
<proteinExistence type="predicted"/>
<comment type="caution">
    <text evidence="1">The sequence shown here is derived from an EMBL/GenBank/DDBJ whole genome shotgun (WGS) entry which is preliminary data.</text>
</comment>
<evidence type="ECO:0000313" key="2">
    <source>
        <dbReference type="Proteomes" id="UP000266861"/>
    </source>
</evidence>
<gene>
    <name evidence="1" type="ORF">Glove_219g31</name>
</gene>
<evidence type="ECO:0000313" key="1">
    <source>
        <dbReference type="EMBL" id="RHZ74806.1"/>
    </source>
</evidence>
<reference evidence="1 2" key="1">
    <citation type="submission" date="2018-08" db="EMBL/GenBank/DDBJ databases">
        <title>Genome and evolution of the arbuscular mycorrhizal fungus Diversispora epigaea (formerly Glomus versiforme) and its bacterial endosymbionts.</title>
        <authorList>
            <person name="Sun X."/>
            <person name="Fei Z."/>
            <person name="Harrison M."/>
        </authorList>
    </citation>
    <scope>NUCLEOTIDE SEQUENCE [LARGE SCALE GENOMIC DNA]</scope>
    <source>
        <strain evidence="1 2">IT104</strain>
    </source>
</reference>
<sequence>MKSTAQLSTTYDRNNSEENYRKLISKIIDKNNEENLVLGSNNHEDNNSNLFENQNSTNNQTNTTYVALSRCPLWDNIQIPTLSKSVFIIDQKIVKEYQRLENLSLIIARISHGMCTGFQNEAEVTGDDSKMTVLPG</sequence>
<dbReference type="Proteomes" id="UP000266861">
    <property type="component" value="Unassembled WGS sequence"/>
</dbReference>
<name>A0A397IM31_9GLOM</name>
<protein>
    <submittedName>
        <fullName evidence="1">Uncharacterized protein</fullName>
    </submittedName>
</protein>
<accession>A0A397IM31</accession>
<keyword evidence="2" id="KW-1185">Reference proteome</keyword>
<organism evidence="1 2">
    <name type="scientific">Diversispora epigaea</name>
    <dbReference type="NCBI Taxonomy" id="1348612"/>
    <lineage>
        <taxon>Eukaryota</taxon>
        <taxon>Fungi</taxon>
        <taxon>Fungi incertae sedis</taxon>
        <taxon>Mucoromycota</taxon>
        <taxon>Glomeromycotina</taxon>
        <taxon>Glomeromycetes</taxon>
        <taxon>Diversisporales</taxon>
        <taxon>Diversisporaceae</taxon>
        <taxon>Diversispora</taxon>
    </lineage>
</organism>
<dbReference type="EMBL" id="PQFF01000204">
    <property type="protein sequence ID" value="RHZ74806.1"/>
    <property type="molecule type" value="Genomic_DNA"/>
</dbReference>